<feature type="region of interest" description="Disordered" evidence="1">
    <location>
        <begin position="1"/>
        <end position="89"/>
    </location>
</feature>
<feature type="compositionally biased region" description="Basic and acidic residues" evidence="1">
    <location>
        <begin position="664"/>
        <end position="673"/>
    </location>
</feature>
<feature type="compositionally biased region" description="Basic and acidic residues" evidence="1">
    <location>
        <begin position="627"/>
        <end position="656"/>
    </location>
</feature>
<evidence type="ECO:0000256" key="1">
    <source>
        <dbReference type="SAM" id="MobiDB-lite"/>
    </source>
</evidence>
<dbReference type="OrthoDB" id="5404794at2759"/>
<feature type="compositionally biased region" description="Polar residues" evidence="1">
    <location>
        <begin position="49"/>
        <end position="59"/>
    </location>
</feature>
<dbReference type="GeneID" id="54422209"/>
<name>A0A6G1GGF5_9PEZI</name>
<reference evidence="4" key="3">
    <citation type="submission" date="2025-04" db="UniProtKB">
        <authorList>
            <consortium name="RefSeq"/>
        </authorList>
    </citation>
    <scope>IDENTIFICATION</scope>
    <source>
        <strain evidence="4">CBS 781.70</strain>
    </source>
</reference>
<feature type="compositionally biased region" description="Polar residues" evidence="1">
    <location>
        <begin position="528"/>
        <end position="537"/>
    </location>
</feature>
<feature type="region of interest" description="Disordered" evidence="1">
    <location>
        <begin position="309"/>
        <end position="687"/>
    </location>
</feature>
<accession>A0A6G1GGF5</accession>
<feature type="region of interest" description="Disordered" evidence="1">
    <location>
        <begin position="253"/>
        <end position="276"/>
    </location>
</feature>
<feature type="region of interest" description="Disordered" evidence="1">
    <location>
        <begin position="101"/>
        <end position="167"/>
    </location>
</feature>
<feature type="compositionally biased region" description="Basic residues" evidence="1">
    <location>
        <begin position="503"/>
        <end position="513"/>
    </location>
</feature>
<feature type="compositionally biased region" description="Polar residues" evidence="1">
    <location>
        <begin position="334"/>
        <end position="346"/>
    </location>
</feature>
<proteinExistence type="predicted"/>
<evidence type="ECO:0000313" key="4">
    <source>
        <dbReference type="RefSeq" id="XP_033538816.1"/>
    </source>
</evidence>
<protein>
    <submittedName>
        <fullName evidence="2 4">Uncharacterized protein</fullName>
    </submittedName>
</protein>
<evidence type="ECO:0000313" key="3">
    <source>
        <dbReference type="Proteomes" id="UP000504638"/>
    </source>
</evidence>
<dbReference type="Proteomes" id="UP000504638">
    <property type="component" value="Unplaced"/>
</dbReference>
<dbReference type="AlphaFoldDB" id="A0A6G1GGF5"/>
<gene>
    <name evidence="2 4" type="ORF">P152DRAFT_478210</name>
</gene>
<feature type="compositionally biased region" description="Basic and acidic residues" evidence="1">
    <location>
        <begin position="538"/>
        <end position="568"/>
    </location>
</feature>
<keyword evidence="3" id="KW-1185">Reference proteome</keyword>
<feature type="compositionally biased region" description="Basic residues" evidence="1">
    <location>
        <begin position="584"/>
        <end position="593"/>
    </location>
</feature>
<evidence type="ECO:0000313" key="2">
    <source>
        <dbReference type="EMBL" id="KAF1817185.1"/>
    </source>
</evidence>
<dbReference type="EMBL" id="ML975149">
    <property type="protein sequence ID" value="KAF1817185.1"/>
    <property type="molecule type" value="Genomic_DNA"/>
</dbReference>
<reference evidence="2 4" key="1">
    <citation type="submission" date="2020-01" db="EMBL/GenBank/DDBJ databases">
        <authorList>
            <consortium name="DOE Joint Genome Institute"/>
            <person name="Haridas S."/>
            <person name="Albert R."/>
            <person name="Binder M."/>
            <person name="Bloem J."/>
            <person name="Labutti K."/>
            <person name="Salamov A."/>
            <person name="Andreopoulos B."/>
            <person name="Baker S.E."/>
            <person name="Barry K."/>
            <person name="Bills G."/>
            <person name="Bluhm B.H."/>
            <person name="Cannon C."/>
            <person name="Castanera R."/>
            <person name="Culley D.E."/>
            <person name="Daum C."/>
            <person name="Ezra D."/>
            <person name="Gonzalez J.B."/>
            <person name="Henrissat B."/>
            <person name="Kuo A."/>
            <person name="Liang C."/>
            <person name="Lipzen A."/>
            <person name="Lutzoni F."/>
            <person name="Magnuson J."/>
            <person name="Mondo S."/>
            <person name="Nolan M."/>
            <person name="Ohm R."/>
            <person name="Pangilinan J."/>
            <person name="Park H.-J."/>
            <person name="Ramirez L."/>
            <person name="Alfaro M."/>
            <person name="Sun H."/>
            <person name="Tritt A."/>
            <person name="Yoshinaga Y."/>
            <person name="Zwiers L.-H."/>
            <person name="Turgeon B.G."/>
            <person name="Goodwin S.B."/>
            <person name="Spatafora J.W."/>
            <person name="Crous P.W."/>
            <person name="Grigoriev I.V."/>
        </authorList>
    </citation>
    <scope>NUCLEOTIDE SEQUENCE</scope>
    <source>
        <strain evidence="2 4">CBS 781.70</strain>
    </source>
</reference>
<dbReference type="RefSeq" id="XP_033538816.1">
    <property type="nucleotide sequence ID" value="XM_033681639.1"/>
</dbReference>
<organism evidence="2">
    <name type="scientific">Eremomyces bilateralis CBS 781.70</name>
    <dbReference type="NCBI Taxonomy" id="1392243"/>
    <lineage>
        <taxon>Eukaryota</taxon>
        <taxon>Fungi</taxon>
        <taxon>Dikarya</taxon>
        <taxon>Ascomycota</taxon>
        <taxon>Pezizomycotina</taxon>
        <taxon>Dothideomycetes</taxon>
        <taxon>Dothideomycetes incertae sedis</taxon>
        <taxon>Eremomycetales</taxon>
        <taxon>Eremomycetaceae</taxon>
        <taxon>Eremomyces</taxon>
    </lineage>
</organism>
<feature type="compositionally biased region" description="Polar residues" evidence="1">
    <location>
        <begin position="253"/>
        <end position="269"/>
    </location>
</feature>
<feature type="compositionally biased region" description="Basic and acidic residues" evidence="1">
    <location>
        <begin position="440"/>
        <end position="449"/>
    </location>
</feature>
<sequence length="706" mass="76681">MKNVIADSEDESSDWDNWPSIAKQSDAPDKRHTEQPTAARASKKRQNYESETGLSSRSGSDAKRQKIAKSKHGSVDNGDGSDESFLEMSWLDGQSDEMVAVACNEYRTDEATTNRPVSDRAGTPNGSPPAHVLQWHKGLTKSNGNQSLDDHSTNPIAESEDIPQPAPTTMDLLQTVPATDSILGAWQTTGSMRDQFFNHEPMTLFPDQPSTVSNGTLTQQQLYGDHRIEATNNAGTLGDRRVSDSTSFPWSSYIKSPTLPSQQQASTAGSIGGNAGNDRESVGLVLTSQADNHNLDSAIWGSMNQGGSQNGSVLVNTPTLGDFEPEVSPPNGDRFQSNILPTQAKASQDMDVPGHSATEPFEKKNEIDGPTAHASDSSYGDIPSDELIGLPKELYNPRPSRSRSSKVSKESIDFSVRPENAKREKSRKKARSLGHLISPKQHDSDHMDGAVEETGPRSASSGPGHKSRFAADHEEGAAQQRAYVEITHKRKPSQQTEQLEGPKRKRGKTRKTKSAPMLPSSELMVSEPNPNQLNSSEAKVEDSAAKDEEAIDVQEKATTENGTGEKSEAQAILQQPPPVDVQSPKKRGRGRAKKPAETGHVQVHRDLDLPPEGANIQEEATAANDQALREKTPNIAHHDPETNEEKSTSPEKKSEPGKANVAHTLEKGTKPSDRLAQSPLGKSKVPYRVGLSRRARITPLLRVVRK</sequence>
<reference evidence="4" key="2">
    <citation type="submission" date="2020-04" db="EMBL/GenBank/DDBJ databases">
        <authorList>
            <consortium name="NCBI Genome Project"/>
        </authorList>
    </citation>
    <scope>NUCLEOTIDE SEQUENCE</scope>
    <source>
        <strain evidence="4">CBS 781.70</strain>
    </source>
</reference>